<dbReference type="Proteomes" id="UP001162156">
    <property type="component" value="Unassembled WGS sequence"/>
</dbReference>
<evidence type="ECO:0008006" key="3">
    <source>
        <dbReference type="Google" id="ProtNLM"/>
    </source>
</evidence>
<name>A0AAV8WWB9_9CUCU</name>
<proteinExistence type="predicted"/>
<reference evidence="1" key="1">
    <citation type="journal article" date="2023" name="Insect Mol. Biol.">
        <title>Genome sequencing provides insights into the evolution of gene families encoding plant cell wall-degrading enzymes in longhorned beetles.</title>
        <authorList>
            <person name="Shin N.R."/>
            <person name="Okamura Y."/>
            <person name="Kirsch R."/>
            <person name="Pauchet Y."/>
        </authorList>
    </citation>
    <scope>NUCLEOTIDE SEQUENCE</scope>
    <source>
        <strain evidence="1">RBIC_L_NR</strain>
    </source>
</reference>
<sequence length="131" mass="15284">MSFLPYSNIDEYGFPINERELRHIIKNYLSRSGRTVNIFGDNLPGKEWINAFIARHPQLSQRFAENVKRTRAAVDEPMLKCFINNLETKLKDVPVINIWNFDETNLTDDQGQKKVLVKRGCKYPEIIRNAS</sequence>
<comment type="caution">
    <text evidence="1">The sequence shown here is derived from an EMBL/GenBank/DDBJ whole genome shotgun (WGS) entry which is preliminary data.</text>
</comment>
<gene>
    <name evidence="1" type="ORF">NQ314_016483</name>
</gene>
<protein>
    <recommendedName>
        <fullName evidence="3">Transposase</fullName>
    </recommendedName>
</protein>
<dbReference type="EMBL" id="JANEYF010004578">
    <property type="protein sequence ID" value="KAJ8930693.1"/>
    <property type="molecule type" value="Genomic_DNA"/>
</dbReference>
<organism evidence="1 2">
    <name type="scientific">Rhamnusium bicolor</name>
    <dbReference type="NCBI Taxonomy" id="1586634"/>
    <lineage>
        <taxon>Eukaryota</taxon>
        <taxon>Metazoa</taxon>
        <taxon>Ecdysozoa</taxon>
        <taxon>Arthropoda</taxon>
        <taxon>Hexapoda</taxon>
        <taxon>Insecta</taxon>
        <taxon>Pterygota</taxon>
        <taxon>Neoptera</taxon>
        <taxon>Endopterygota</taxon>
        <taxon>Coleoptera</taxon>
        <taxon>Polyphaga</taxon>
        <taxon>Cucujiformia</taxon>
        <taxon>Chrysomeloidea</taxon>
        <taxon>Cerambycidae</taxon>
        <taxon>Lepturinae</taxon>
        <taxon>Rhagiini</taxon>
        <taxon>Rhamnusium</taxon>
    </lineage>
</organism>
<evidence type="ECO:0000313" key="2">
    <source>
        <dbReference type="Proteomes" id="UP001162156"/>
    </source>
</evidence>
<accession>A0AAV8WWB9</accession>
<keyword evidence="2" id="KW-1185">Reference proteome</keyword>
<evidence type="ECO:0000313" key="1">
    <source>
        <dbReference type="EMBL" id="KAJ8930693.1"/>
    </source>
</evidence>
<dbReference type="AlphaFoldDB" id="A0AAV8WWB9"/>